<dbReference type="AlphaFoldDB" id="S8DMW9"/>
<evidence type="ECO:0000313" key="1">
    <source>
        <dbReference type="EMBL" id="EPS61042.1"/>
    </source>
</evidence>
<accession>S8DMW9</accession>
<dbReference type="InterPro" id="IPR044687">
    <property type="entry name" value="LPA3"/>
</dbReference>
<proteinExistence type="predicted"/>
<evidence type="ECO:0000313" key="2">
    <source>
        <dbReference type="Proteomes" id="UP000015453"/>
    </source>
</evidence>
<dbReference type="EMBL" id="AUSU01007124">
    <property type="protein sequence ID" value="EPS61042.1"/>
    <property type="molecule type" value="Genomic_DNA"/>
</dbReference>
<protein>
    <submittedName>
        <fullName evidence="1">Uncharacterized protein</fullName>
    </submittedName>
</protein>
<keyword evidence="2" id="KW-1185">Reference proteome</keyword>
<gene>
    <name evidence="1" type="ORF">M569_13758</name>
</gene>
<comment type="caution">
    <text evidence="1">The sequence shown here is derived from an EMBL/GenBank/DDBJ whole genome shotgun (WGS) entry which is preliminary data.</text>
</comment>
<dbReference type="PANTHER" id="PTHR34051">
    <property type="entry name" value="PROTEIN LOW PSII ACCUMULATION 3, CHLOROPLASTIC"/>
    <property type="match status" value="1"/>
</dbReference>
<name>S8DMW9_9LAMI</name>
<dbReference type="Proteomes" id="UP000015453">
    <property type="component" value="Unassembled WGS sequence"/>
</dbReference>
<reference evidence="1 2" key="1">
    <citation type="journal article" date="2013" name="BMC Genomics">
        <title>The miniature genome of a carnivorous plant Genlisea aurea contains a low number of genes and short non-coding sequences.</title>
        <authorList>
            <person name="Leushkin E.V."/>
            <person name="Sutormin R.A."/>
            <person name="Nabieva E.R."/>
            <person name="Penin A.A."/>
            <person name="Kondrashov A.S."/>
            <person name="Logacheva M.D."/>
        </authorList>
    </citation>
    <scope>NUCLEOTIDE SEQUENCE [LARGE SCALE GENOMIC DNA]</scope>
</reference>
<dbReference type="PANTHER" id="PTHR34051:SF2">
    <property type="entry name" value="PROTEIN LPA3"/>
    <property type="match status" value="1"/>
</dbReference>
<organism evidence="1 2">
    <name type="scientific">Genlisea aurea</name>
    <dbReference type="NCBI Taxonomy" id="192259"/>
    <lineage>
        <taxon>Eukaryota</taxon>
        <taxon>Viridiplantae</taxon>
        <taxon>Streptophyta</taxon>
        <taxon>Embryophyta</taxon>
        <taxon>Tracheophyta</taxon>
        <taxon>Spermatophyta</taxon>
        <taxon>Magnoliopsida</taxon>
        <taxon>eudicotyledons</taxon>
        <taxon>Gunneridae</taxon>
        <taxon>Pentapetalae</taxon>
        <taxon>asterids</taxon>
        <taxon>lamiids</taxon>
        <taxon>Lamiales</taxon>
        <taxon>Lentibulariaceae</taxon>
        <taxon>Genlisea</taxon>
    </lineage>
</organism>
<sequence>MAVQAASIVTEVSEFRFSDASSPRRVHHHHHQKTHFLPIFPVYPPPSRQLRRETTLHCSSKLGLVVRAAKSTKPESGVNPNLGVAVYKPKSYEVLVSDAATSLFYALEDGKNRLEIEFP</sequence>
<dbReference type="OrthoDB" id="692864at2759"/>